<sequence length="136" mass="15018">MLFWLTQLLPYFVFAIYQFSLRSSGPSAPLPAFSCPLGLDTINKDRGYFQHPSKLFEIVYITLTGVIDTIISVTGLWSWVGKSLSSCGWLFLQKTWPVAPLKMTGQPPKAGSLTGTLVLRQFPQPGGTAANISQEY</sequence>
<evidence type="ECO:0000313" key="2">
    <source>
        <dbReference type="Proteomes" id="UP001165960"/>
    </source>
</evidence>
<reference evidence="1" key="1">
    <citation type="submission" date="2022-04" db="EMBL/GenBank/DDBJ databases">
        <title>Genome of the entomopathogenic fungus Entomophthora muscae.</title>
        <authorList>
            <person name="Elya C."/>
            <person name="Lovett B.R."/>
            <person name="Lee E."/>
            <person name="Macias A.M."/>
            <person name="Hajek A.E."/>
            <person name="De Bivort B.L."/>
            <person name="Kasson M.T."/>
            <person name="De Fine Licht H.H."/>
            <person name="Stajich J.E."/>
        </authorList>
    </citation>
    <scope>NUCLEOTIDE SEQUENCE</scope>
    <source>
        <strain evidence="1">Berkeley</strain>
    </source>
</reference>
<name>A0ACC2SY26_9FUNG</name>
<gene>
    <name evidence="1" type="ORF">DSO57_1001359</name>
</gene>
<evidence type="ECO:0000313" key="1">
    <source>
        <dbReference type="EMBL" id="KAJ9067248.1"/>
    </source>
</evidence>
<organism evidence="1 2">
    <name type="scientific">Entomophthora muscae</name>
    <dbReference type="NCBI Taxonomy" id="34485"/>
    <lineage>
        <taxon>Eukaryota</taxon>
        <taxon>Fungi</taxon>
        <taxon>Fungi incertae sedis</taxon>
        <taxon>Zoopagomycota</taxon>
        <taxon>Entomophthoromycotina</taxon>
        <taxon>Entomophthoromycetes</taxon>
        <taxon>Entomophthorales</taxon>
        <taxon>Entomophthoraceae</taxon>
        <taxon>Entomophthora</taxon>
    </lineage>
</organism>
<proteinExistence type="predicted"/>
<dbReference type="EMBL" id="QTSX02004263">
    <property type="protein sequence ID" value="KAJ9067248.1"/>
    <property type="molecule type" value="Genomic_DNA"/>
</dbReference>
<protein>
    <submittedName>
        <fullName evidence="1">Uncharacterized protein</fullName>
    </submittedName>
</protein>
<accession>A0ACC2SY26</accession>
<dbReference type="Proteomes" id="UP001165960">
    <property type="component" value="Unassembled WGS sequence"/>
</dbReference>
<keyword evidence="2" id="KW-1185">Reference proteome</keyword>
<comment type="caution">
    <text evidence="1">The sequence shown here is derived from an EMBL/GenBank/DDBJ whole genome shotgun (WGS) entry which is preliminary data.</text>
</comment>